<evidence type="ECO:0008006" key="3">
    <source>
        <dbReference type="Google" id="ProtNLM"/>
    </source>
</evidence>
<protein>
    <recommendedName>
        <fullName evidence="3">Reverse transcriptase domain-containing protein</fullName>
    </recommendedName>
</protein>
<reference evidence="1 2" key="1">
    <citation type="submission" date="2018-11" db="EMBL/GenBank/DDBJ databases">
        <authorList>
            <consortium name="Pathogen Informatics"/>
        </authorList>
    </citation>
    <scope>NUCLEOTIDE SEQUENCE [LARGE SCALE GENOMIC DNA]</scope>
</reference>
<dbReference type="GO" id="GO:0031012">
    <property type="term" value="C:extracellular matrix"/>
    <property type="evidence" value="ECO:0007669"/>
    <property type="project" value="TreeGrafter"/>
</dbReference>
<proteinExistence type="predicted"/>
<name>A0A3P7NAH7_DIBLA</name>
<accession>A0A3P7NAH7</accession>
<dbReference type="OrthoDB" id="6118220at2759"/>
<dbReference type="EMBL" id="UYRU01095611">
    <property type="protein sequence ID" value="VDN39475.1"/>
    <property type="molecule type" value="Genomic_DNA"/>
</dbReference>
<dbReference type="GO" id="GO:0007508">
    <property type="term" value="P:larval heart development"/>
    <property type="evidence" value="ECO:0007669"/>
    <property type="project" value="TreeGrafter"/>
</dbReference>
<organism evidence="1 2">
    <name type="scientific">Dibothriocephalus latus</name>
    <name type="common">Fish tapeworm</name>
    <name type="synonym">Diphyllobothrium latum</name>
    <dbReference type="NCBI Taxonomy" id="60516"/>
    <lineage>
        <taxon>Eukaryota</taxon>
        <taxon>Metazoa</taxon>
        <taxon>Spiralia</taxon>
        <taxon>Lophotrochozoa</taxon>
        <taxon>Platyhelminthes</taxon>
        <taxon>Cestoda</taxon>
        <taxon>Eucestoda</taxon>
        <taxon>Diphyllobothriidea</taxon>
        <taxon>Diphyllobothriidae</taxon>
        <taxon>Dibothriocephalus</taxon>
    </lineage>
</organism>
<dbReference type="AlphaFoldDB" id="A0A3P7NAH7"/>
<dbReference type="PANTHER" id="PTHR33395:SF21">
    <property type="entry name" value="PERICARDIN"/>
    <property type="match status" value="1"/>
</dbReference>
<gene>
    <name evidence="1" type="ORF">DILT_LOCUS17894</name>
</gene>
<dbReference type="Proteomes" id="UP000281553">
    <property type="component" value="Unassembled WGS sequence"/>
</dbReference>
<dbReference type="GO" id="GO:0061343">
    <property type="term" value="P:cell adhesion involved in heart morphogenesis"/>
    <property type="evidence" value="ECO:0007669"/>
    <property type="project" value="TreeGrafter"/>
</dbReference>
<sequence length="248" mass="28687">MRVGQQSNCLDLVRTKSHDSINEVSCLPPLGKSDHVVLLLAYSLFSITEKPSTARRNIWRGDFDQMMAELTRTEWESLFFGKITTDWETFRDTLHRLIEKQFNFAKKVDHQTAMAYTGLKNRSEQKRKLWKKHLRTGLLHLSACKPQRNRVKGLILKTSRDFEADLLNPAIVISKLSYSYLRQRTKNRDPIPLLTTAEGRDLIEDEAKADHLSEFFRSVYTKETAYDYLTDGTDVDAIVETVQITRGC</sequence>
<dbReference type="PANTHER" id="PTHR33395">
    <property type="entry name" value="TRANSCRIPTASE, PUTATIVE-RELATED-RELATED"/>
    <property type="match status" value="1"/>
</dbReference>
<evidence type="ECO:0000313" key="1">
    <source>
        <dbReference type="EMBL" id="VDN39475.1"/>
    </source>
</evidence>
<keyword evidence="2" id="KW-1185">Reference proteome</keyword>
<evidence type="ECO:0000313" key="2">
    <source>
        <dbReference type="Proteomes" id="UP000281553"/>
    </source>
</evidence>